<accession>A0ABQ7P4N7</accession>
<reference evidence="1 2" key="1">
    <citation type="journal article" date="2020" name="bioRxiv">
        <title>Whole genome comparisons of ergot fungi reveals the divergence and evolution of species within the genus Claviceps are the result of varying mechanisms driving genome evolution and host range expansion.</title>
        <authorList>
            <person name="Wyka S.A."/>
            <person name="Mondo S.J."/>
            <person name="Liu M."/>
            <person name="Dettman J."/>
            <person name="Nalam V."/>
            <person name="Broders K.D."/>
        </authorList>
    </citation>
    <scope>NUCLEOTIDE SEQUENCE [LARGE SCALE GENOMIC DNA]</scope>
    <source>
        <strain evidence="1 2">LM583</strain>
    </source>
</reference>
<evidence type="ECO:0000313" key="1">
    <source>
        <dbReference type="EMBL" id="KAG5954253.1"/>
    </source>
</evidence>
<comment type="caution">
    <text evidence="1">The sequence shown here is derived from an EMBL/GenBank/DDBJ whole genome shotgun (WGS) entry which is preliminary data.</text>
</comment>
<proteinExistence type="predicted"/>
<sequence length="141" mass="16016">MFFDAGLFEVVDKSLMQEAISQNVLAADSLKSAYERIRQAGSIQLAKTELARAVARDTKISLMEEYIRQSRLSSGCSANEELSRAYRTFEFSSVPLHQLQLDSSMRMAMKLVEKVHSVIDKEIFFFMLGHRVSNQATEMQV</sequence>
<evidence type="ECO:0000313" key="2">
    <source>
        <dbReference type="Proteomes" id="UP000742024"/>
    </source>
</evidence>
<gene>
    <name evidence="1" type="ORF">E4U57_004680</name>
</gene>
<name>A0ABQ7P4N7_9HYPO</name>
<dbReference type="EMBL" id="SRPR01000354">
    <property type="protein sequence ID" value="KAG5954253.1"/>
    <property type="molecule type" value="Genomic_DNA"/>
</dbReference>
<dbReference type="Proteomes" id="UP000742024">
    <property type="component" value="Unassembled WGS sequence"/>
</dbReference>
<organism evidence="1 2">
    <name type="scientific">Claviceps arundinis</name>
    <dbReference type="NCBI Taxonomy" id="1623583"/>
    <lineage>
        <taxon>Eukaryota</taxon>
        <taxon>Fungi</taxon>
        <taxon>Dikarya</taxon>
        <taxon>Ascomycota</taxon>
        <taxon>Pezizomycotina</taxon>
        <taxon>Sordariomycetes</taxon>
        <taxon>Hypocreomycetidae</taxon>
        <taxon>Hypocreales</taxon>
        <taxon>Clavicipitaceae</taxon>
        <taxon>Claviceps</taxon>
    </lineage>
</organism>
<keyword evidence="2" id="KW-1185">Reference proteome</keyword>
<protein>
    <submittedName>
        <fullName evidence="1">Uncharacterized protein</fullName>
    </submittedName>
</protein>